<dbReference type="Gene3D" id="3.40.630.10">
    <property type="entry name" value="Zn peptidases"/>
    <property type="match status" value="1"/>
</dbReference>
<evidence type="ECO:0000313" key="1">
    <source>
        <dbReference type="EMBL" id="KAK6171127.1"/>
    </source>
</evidence>
<dbReference type="GO" id="GO:0016805">
    <property type="term" value="F:dipeptidase activity"/>
    <property type="evidence" value="ECO:0007669"/>
    <property type="project" value="TreeGrafter"/>
</dbReference>
<dbReference type="AlphaFoldDB" id="A0AAN8J736"/>
<organism evidence="1 2">
    <name type="scientific">Patella caerulea</name>
    <name type="common">Rayed Mediterranean limpet</name>
    <dbReference type="NCBI Taxonomy" id="87958"/>
    <lineage>
        <taxon>Eukaryota</taxon>
        <taxon>Metazoa</taxon>
        <taxon>Spiralia</taxon>
        <taxon>Lophotrochozoa</taxon>
        <taxon>Mollusca</taxon>
        <taxon>Gastropoda</taxon>
        <taxon>Patellogastropoda</taxon>
        <taxon>Patelloidea</taxon>
        <taxon>Patellidae</taxon>
        <taxon>Patella</taxon>
    </lineage>
</organism>
<dbReference type="InterPro" id="IPR052030">
    <property type="entry name" value="Peptidase_M20/M20A_hydrolases"/>
</dbReference>
<comment type="caution">
    <text evidence="1">The sequence shown here is derived from an EMBL/GenBank/DDBJ whole genome shotgun (WGS) entry which is preliminary data.</text>
</comment>
<keyword evidence="2" id="KW-1185">Reference proteome</keyword>
<evidence type="ECO:0000313" key="2">
    <source>
        <dbReference type="Proteomes" id="UP001347796"/>
    </source>
</evidence>
<proteinExistence type="predicted"/>
<reference evidence="1 2" key="1">
    <citation type="submission" date="2024-01" db="EMBL/GenBank/DDBJ databases">
        <title>The genome of the rayed Mediterranean limpet Patella caerulea (Linnaeus, 1758).</title>
        <authorList>
            <person name="Anh-Thu Weber A."/>
            <person name="Halstead-Nussloch G."/>
        </authorList>
    </citation>
    <scope>NUCLEOTIDE SEQUENCE [LARGE SCALE GENOMIC DNA]</scope>
    <source>
        <strain evidence="1">AATW-2023a</strain>
        <tissue evidence="1">Whole specimen</tissue>
    </source>
</reference>
<accession>A0AAN8J736</accession>
<dbReference type="Proteomes" id="UP001347796">
    <property type="component" value="Unassembled WGS sequence"/>
</dbReference>
<sequence>MTDLRSSVIETVDRYAVELNNLSQQIWKNPELAFKEHSAHIVLTDFLEKAGFKVEKHYKIETAFKATFGDVDPSKPHIAVICEYDALPEIGHACGHNLIAEVGIAAGLGIKDILEKSHTKLGQLTILSTPVEESGEVKLS</sequence>
<protein>
    <submittedName>
        <fullName evidence="1">Uncharacterized protein</fullName>
    </submittedName>
</protein>
<dbReference type="PANTHER" id="PTHR30575">
    <property type="entry name" value="PEPTIDASE M20"/>
    <property type="match status" value="1"/>
</dbReference>
<dbReference type="SUPFAM" id="SSF53187">
    <property type="entry name" value="Zn-dependent exopeptidases"/>
    <property type="match status" value="1"/>
</dbReference>
<name>A0AAN8J736_PATCE</name>
<dbReference type="PANTHER" id="PTHR30575:SF0">
    <property type="entry name" value="XAA-ARG DIPEPTIDASE"/>
    <property type="match status" value="1"/>
</dbReference>
<dbReference type="EMBL" id="JAZGQO010000014">
    <property type="protein sequence ID" value="KAK6171127.1"/>
    <property type="molecule type" value="Genomic_DNA"/>
</dbReference>
<gene>
    <name evidence="1" type="ORF">SNE40_019383</name>
</gene>